<feature type="region of interest" description="Disordered" evidence="1">
    <location>
        <begin position="82"/>
        <end position="108"/>
    </location>
</feature>
<proteinExistence type="predicted"/>
<accession>A0A6I4STA5</accession>
<dbReference type="AlphaFoldDB" id="A0A6I4STA5"/>
<comment type="caution">
    <text evidence="2">The sequence shown here is derived from an EMBL/GenBank/DDBJ whole genome shotgun (WGS) entry which is preliminary data.</text>
</comment>
<dbReference type="OrthoDB" id="7408536at2"/>
<protein>
    <submittedName>
        <fullName evidence="2">Uncharacterized protein</fullName>
    </submittedName>
</protein>
<dbReference type="Proteomes" id="UP000433652">
    <property type="component" value="Unassembled WGS sequence"/>
</dbReference>
<evidence type="ECO:0000313" key="3">
    <source>
        <dbReference type="Proteomes" id="UP000433652"/>
    </source>
</evidence>
<dbReference type="RefSeq" id="WP_159793467.1">
    <property type="nucleotide sequence ID" value="NZ_WTYM01000033.1"/>
</dbReference>
<sequence>MTMTLPVASMRITGHFRQAEKALDEALLRQSELFASIVSARTETGVGPFVAHDVLLRIARSQQSLLEAEGDLARAHGRMKDIGREKMGADPCPPQERETLPEAGRQAA</sequence>
<reference evidence="2 3" key="1">
    <citation type="submission" date="2019-12" db="EMBL/GenBank/DDBJ databases">
        <title>Genomic-based taxomic classification of the family Erythrobacteraceae.</title>
        <authorList>
            <person name="Xu L."/>
        </authorList>
    </citation>
    <scope>NUCLEOTIDE SEQUENCE [LARGE SCALE GENOMIC DNA]</scope>
    <source>
        <strain evidence="2 3">MCCC 1K01500</strain>
    </source>
</reference>
<dbReference type="EMBL" id="WTYM01000033">
    <property type="protein sequence ID" value="MXO59241.1"/>
    <property type="molecule type" value="Genomic_DNA"/>
</dbReference>
<evidence type="ECO:0000313" key="2">
    <source>
        <dbReference type="EMBL" id="MXO59241.1"/>
    </source>
</evidence>
<organism evidence="2 3">
    <name type="scientific">Croceibacterium salegens</name>
    <dbReference type="NCBI Taxonomy" id="1737568"/>
    <lineage>
        <taxon>Bacteria</taxon>
        <taxon>Pseudomonadati</taxon>
        <taxon>Pseudomonadota</taxon>
        <taxon>Alphaproteobacteria</taxon>
        <taxon>Sphingomonadales</taxon>
        <taxon>Erythrobacteraceae</taxon>
        <taxon>Croceibacterium</taxon>
    </lineage>
</organism>
<keyword evidence="3" id="KW-1185">Reference proteome</keyword>
<name>A0A6I4STA5_9SPHN</name>
<evidence type="ECO:0000256" key="1">
    <source>
        <dbReference type="SAM" id="MobiDB-lite"/>
    </source>
</evidence>
<gene>
    <name evidence="2" type="ORF">GRI89_06775</name>
</gene>